<protein>
    <recommendedName>
        <fullName evidence="10">Entericidin EcnAB</fullName>
    </recommendedName>
</protein>
<sequence length="45" mass="4359">MKKIITLTLVAAALAVSACNTVAGVGRDVSAAGSAVTGASNDARR</sequence>
<keyword evidence="6" id="KW-0449">Lipoprotein</keyword>
<evidence type="ECO:0000256" key="6">
    <source>
        <dbReference type="ARBA" id="ARBA00023288"/>
    </source>
</evidence>
<evidence type="ECO:0000256" key="7">
    <source>
        <dbReference type="SAM" id="SignalP"/>
    </source>
</evidence>
<keyword evidence="4" id="KW-0472">Membrane</keyword>
<evidence type="ECO:0000256" key="3">
    <source>
        <dbReference type="ARBA" id="ARBA00022729"/>
    </source>
</evidence>
<keyword evidence="9" id="KW-1185">Reference proteome</keyword>
<comment type="caution">
    <text evidence="8">The sequence shown here is derived from an EMBL/GenBank/DDBJ whole genome shotgun (WGS) entry which is preliminary data.</text>
</comment>
<name>A0ABN1GM07_9CAUL</name>
<proteinExistence type="inferred from homology"/>
<evidence type="ECO:0000256" key="1">
    <source>
        <dbReference type="ARBA" id="ARBA00010296"/>
    </source>
</evidence>
<evidence type="ECO:0000256" key="5">
    <source>
        <dbReference type="ARBA" id="ARBA00023139"/>
    </source>
</evidence>
<dbReference type="RefSeq" id="WP_343790336.1">
    <property type="nucleotide sequence ID" value="NZ_BAAAGA010000001.1"/>
</dbReference>
<feature type="chain" id="PRO_5045077254" description="Entericidin EcnAB" evidence="7">
    <location>
        <begin position="19"/>
        <end position="45"/>
    </location>
</feature>
<comment type="similarity">
    <text evidence="1">Belongs to the EcnA/EcnB lipoprotein family.</text>
</comment>
<evidence type="ECO:0000256" key="2">
    <source>
        <dbReference type="ARBA" id="ARBA00022475"/>
    </source>
</evidence>
<dbReference type="InterPro" id="IPR012556">
    <property type="entry name" value="Entericidin"/>
</dbReference>
<keyword evidence="3 7" id="KW-0732">Signal</keyword>
<organism evidence="8 9">
    <name type="scientific">Brevundimonas kwangchunensis</name>
    <dbReference type="NCBI Taxonomy" id="322163"/>
    <lineage>
        <taxon>Bacteria</taxon>
        <taxon>Pseudomonadati</taxon>
        <taxon>Pseudomonadota</taxon>
        <taxon>Alphaproteobacteria</taxon>
        <taxon>Caulobacterales</taxon>
        <taxon>Caulobacteraceae</taxon>
        <taxon>Brevundimonas</taxon>
    </lineage>
</organism>
<reference evidence="8 9" key="1">
    <citation type="journal article" date="2019" name="Int. J. Syst. Evol. Microbiol.">
        <title>The Global Catalogue of Microorganisms (GCM) 10K type strain sequencing project: providing services to taxonomists for standard genome sequencing and annotation.</title>
        <authorList>
            <consortium name="The Broad Institute Genomics Platform"/>
            <consortium name="The Broad Institute Genome Sequencing Center for Infectious Disease"/>
            <person name="Wu L."/>
            <person name="Ma J."/>
        </authorList>
    </citation>
    <scope>NUCLEOTIDE SEQUENCE [LARGE SCALE GENOMIC DNA]</scope>
    <source>
        <strain evidence="8 9">JCM 12928</strain>
    </source>
</reference>
<dbReference type="Pfam" id="PF08085">
    <property type="entry name" value="Entericidin"/>
    <property type="match status" value="1"/>
</dbReference>
<accession>A0ABN1GM07</accession>
<evidence type="ECO:0008006" key="10">
    <source>
        <dbReference type="Google" id="ProtNLM"/>
    </source>
</evidence>
<dbReference type="Proteomes" id="UP001501352">
    <property type="component" value="Unassembled WGS sequence"/>
</dbReference>
<evidence type="ECO:0000313" key="8">
    <source>
        <dbReference type="EMBL" id="GAA0614331.1"/>
    </source>
</evidence>
<keyword evidence="5" id="KW-0564">Palmitate</keyword>
<evidence type="ECO:0000256" key="4">
    <source>
        <dbReference type="ARBA" id="ARBA00023136"/>
    </source>
</evidence>
<feature type="signal peptide" evidence="7">
    <location>
        <begin position="1"/>
        <end position="18"/>
    </location>
</feature>
<keyword evidence="2" id="KW-1003">Cell membrane</keyword>
<dbReference type="PROSITE" id="PS51257">
    <property type="entry name" value="PROKAR_LIPOPROTEIN"/>
    <property type="match status" value="1"/>
</dbReference>
<evidence type="ECO:0000313" key="9">
    <source>
        <dbReference type="Proteomes" id="UP001501352"/>
    </source>
</evidence>
<dbReference type="EMBL" id="BAAAGA010000001">
    <property type="protein sequence ID" value="GAA0614331.1"/>
    <property type="molecule type" value="Genomic_DNA"/>
</dbReference>
<gene>
    <name evidence="8" type="ORF">GCM10009422_06640</name>
</gene>